<gene>
    <name evidence="2" type="ORF">OTU49_016234</name>
</gene>
<keyword evidence="1" id="KW-1133">Transmembrane helix</keyword>
<evidence type="ECO:0000313" key="3">
    <source>
        <dbReference type="Proteomes" id="UP001445076"/>
    </source>
</evidence>
<keyword evidence="1" id="KW-0472">Membrane</keyword>
<feature type="non-terminal residue" evidence="2">
    <location>
        <position position="1"/>
    </location>
</feature>
<accession>A0AAW0YCB6</accession>
<name>A0AAW0YCB6_CHEQU</name>
<dbReference type="Proteomes" id="UP001445076">
    <property type="component" value="Unassembled WGS sequence"/>
</dbReference>
<proteinExistence type="predicted"/>
<dbReference type="EMBL" id="JARKIK010000013">
    <property type="protein sequence ID" value="KAK8747929.1"/>
    <property type="molecule type" value="Genomic_DNA"/>
</dbReference>
<feature type="transmembrane region" description="Helical" evidence="1">
    <location>
        <begin position="102"/>
        <end position="121"/>
    </location>
</feature>
<organism evidence="2 3">
    <name type="scientific">Cherax quadricarinatus</name>
    <name type="common">Australian red claw crayfish</name>
    <dbReference type="NCBI Taxonomy" id="27406"/>
    <lineage>
        <taxon>Eukaryota</taxon>
        <taxon>Metazoa</taxon>
        <taxon>Ecdysozoa</taxon>
        <taxon>Arthropoda</taxon>
        <taxon>Crustacea</taxon>
        <taxon>Multicrustacea</taxon>
        <taxon>Malacostraca</taxon>
        <taxon>Eumalacostraca</taxon>
        <taxon>Eucarida</taxon>
        <taxon>Decapoda</taxon>
        <taxon>Pleocyemata</taxon>
        <taxon>Astacidea</taxon>
        <taxon>Parastacoidea</taxon>
        <taxon>Parastacidae</taxon>
        <taxon>Cherax</taxon>
    </lineage>
</organism>
<dbReference type="AlphaFoldDB" id="A0AAW0YCB6"/>
<keyword evidence="3" id="KW-1185">Reference proteome</keyword>
<comment type="caution">
    <text evidence="2">The sequence shown here is derived from an EMBL/GenBank/DDBJ whole genome shotgun (WGS) entry which is preliminary data.</text>
</comment>
<sequence length="127" mass="13907">YVCKDQTGTTGKCDATVESCGTDEVYCLREKKWKSTSSSVGPPRQLSEHMHCATEEECSGSVSDMETCPTPPWKDWNCTACCKSDCCNGIMARSHGTVFQNLKLMLILVAGMLTALQPYLLGSLRIT</sequence>
<protein>
    <submittedName>
        <fullName evidence="2">Uncharacterized protein</fullName>
    </submittedName>
</protein>
<reference evidence="2 3" key="1">
    <citation type="journal article" date="2024" name="BMC Genomics">
        <title>Genome assembly of redclaw crayfish (Cherax quadricarinatus) provides insights into its immune adaptation and hypoxia tolerance.</title>
        <authorList>
            <person name="Liu Z."/>
            <person name="Zheng J."/>
            <person name="Li H."/>
            <person name="Fang K."/>
            <person name="Wang S."/>
            <person name="He J."/>
            <person name="Zhou D."/>
            <person name="Weng S."/>
            <person name="Chi M."/>
            <person name="Gu Z."/>
            <person name="He J."/>
            <person name="Li F."/>
            <person name="Wang M."/>
        </authorList>
    </citation>
    <scope>NUCLEOTIDE SEQUENCE [LARGE SCALE GENOMIC DNA]</scope>
    <source>
        <strain evidence="2">ZL_2023a</strain>
    </source>
</reference>
<evidence type="ECO:0000256" key="1">
    <source>
        <dbReference type="SAM" id="Phobius"/>
    </source>
</evidence>
<keyword evidence="1" id="KW-0812">Transmembrane</keyword>
<evidence type="ECO:0000313" key="2">
    <source>
        <dbReference type="EMBL" id="KAK8747929.1"/>
    </source>
</evidence>